<dbReference type="AlphaFoldDB" id="A0AAV1IDT1"/>
<reference evidence="4 5" key="1">
    <citation type="submission" date="2023-10" db="EMBL/GenBank/DDBJ databases">
        <authorList>
            <person name="Maclean D."/>
            <person name="Macfadyen A."/>
        </authorList>
    </citation>
    <scope>NUCLEOTIDE SEQUENCE [LARGE SCALE GENOMIC DNA]</scope>
</reference>
<dbReference type="SUPFAM" id="SSF50978">
    <property type="entry name" value="WD40 repeat-like"/>
    <property type="match status" value="1"/>
</dbReference>
<dbReference type="PANTHER" id="PTHR15052:SF2">
    <property type="entry name" value="GENERAL TRANSCRIPTION FACTOR 3C POLYPEPTIDE 2"/>
    <property type="match status" value="1"/>
</dbReference>
<dbReference type="GO" id="GO:0006383">
    <property type="term" value="P:transcription by RNA polymerase III"/>
    <property type="evidence" value="ECO:0007669"/>
    <property type="project" value="TreeGrafter"/>
</dbReference>
<comment type="subcellular location">
    <subcellularLocation>
        <location evidence="1">Nucleus</location>
    </subcellularLocation>
</comment>
<comment type="caution">
    <text evidence="4">The sequence shown here is derived from an EMBL/GenBank/DDBJ whole genome shotgun (WGS) entry which is preliminary data.</text>
</comment>
<evidence type="ECO:0000256" key="1">
    <source>
        <dbReference type="ARBA" id="ARBA00004123"/>
    </source>
</evidence>
<protein>
    <submittedName>
        <fullName evidence="4">Uncharacterized protein</fullName>
    </submittedName>
</protein>
<dbReference type="EMBL" id="CAUYUE010000010">
    <property type="protein sequence ID" value="CAK0784410.1"/>
    <property type="molecule type" value="Genomic_DNA"/>
</dbReference>
<keyword evidence="5" id="KW-1185">Reference proteome</keyword>
<accession>A0AAV1IDT1</accession>
<proteinExistence type="predicted"/>
<gene>
    <name evidence="4" type="ORF">CVIRNUC_007614</name>
</gene>
<dbReference type="GO" id="GO:0005634">
    <property type="term" value="C:nucleus"/>
    <property type="evidence" value="ECO:0007669"/>
    <property type="project" value="UniProtKB-SubCell"/>
</dbReference>
<evidence type="ECO:0000256" key="2">
    <source>
        <dbReference type="ARBA" id="ARBA00023163"/>
    </source>
</evidence>
<evidence type="ECO:0000313" key="4">
    <source>
        <dbReference type="EMBL" id="CAK0784410.1"/>
    </source>
</evidence>
<dbReference type="PANTHER" id="PTHR15052">
    <property type="entry name" value="RNA POLYMERASE III TRANSCRIPTION INITIATION FACTOR COMPLEX SUBUNIT"/>
    <property type="match status" value="1"/>
</dbReference>
<dbReference type="InterPro" id="IPR036322">
    <property type="entry name" value="WD40_repeat_dom_sf"/>
</dbReference>
<evidence type="ECO:0000256" key="3">
    <source>
        <dbReference type="ARBA" id="ARBA00023242"/>
    </source>
</evidence>
<dbReference type="Proteomes" id="UP001314263">
    <property type="component" value="Unassembled WGS sequence"/>
</dbReference>
<dbReference type="Gene3D" id="2.130.10.10">
    <property type="entry name" value="YVTN repeat-like/Quinoprotein amine dehydrogenase"/>
    <property type="match status" value="1"/>
</dbReference>
<sequence>MDRDVSGHLNAYSRAALVVRLPGDEADFNRPIGLFESSEYAVSHPRAKDQAAVSANSSNRVEPDGAVFNCGGHVATMDWAPSQPGAHTLHLAVAAHPKDRQQNVIGRALEGPALLQIWRIGTGPPSLALGLCLQGGLAWDCKWQPSQAPPASGLGLIAVAQGSGEVSLFDIPDPTEAILHPDKLRKGKGRADSLSGTDRLVDLPLCASAGAGAISGSLVGCLEWLPSTPHDLLLGGCWDGTIACWRVGALLASAGDLGSSAGPGQRSLQLLLHFPAADGPVRALAWAPAQLAGTTSDSAHRHLVAAVGHTTYLRVWDLRDSFRPALQVDLPQRWRFSVQWLHDPAGLLIAEDCGALRWTSLDPFFRRERMPANSLFEGNNSGPIWSTHMQPHGEQAFYAGDNGEVGMLHIARGDRYVSADAHHCLAGMRQEEGRLRVLSAAEMTRRNGLFGRKGGDPASLKPSEQAILSIRCSQSVRDPQAGIEYAWLAHGTAAGIVHILHVNV</sequence>
<dbReference type="InterPro" id="IPR015943">
    <property type="entry name" value="WD40/YVTN_repeat-like_dom_sf"/>
</dbReference>
<keyword evidence="3" id="KW-0539">Nucleus</keyword>
<name>A0AAV1IDT1_9CHLO</name>
<keyword evidence="2" id="KW-0804">Transcription</keyword>
<dbReference type="GO" id="GO:0000127">
    <property type="term" value="C:transcription factor TFIIIC complex"/>
    <property type="evidence" value="ECO:0007669"/>
    <property type="project" value="TreeGrafter"/>
</dbReference>
<dbReference type="InterPro" id="IPR052416">
    <property type="entry name" value="GTF3C_component"/>
</dbReference>
<evidence type="ECO:0000313" key="5">
    <source>
        <dbReference type="Proteomes" id="UP001314263"/>
    </source>
</evidence>
<organism evidence="4 5">
    <name type="scientific">Coccomyxa viridis</name>
    <dbReference type="NCBI Taxonomy" id="1274662"/>
    <lineage>
        <taxon>Eukaryota</taxon>
        <taxon>Viridiplantae</taxon>
        <taxon>Chlorophyta</taxon>
        <taxon>core chlorophytes</taxon>
        <taxon>Trebouxiophyceae</taxon>
        <taxon>Trebouxiophyceae incertae sedis</taxon>
        <taxon>Coccomyxaceae</taxon>
        <taxon>Coccomyxa</taxon>
    </lineage>
</organism>